<dbReference type="InterPro" id="IPR011043">
    <property type="entry name" value="Gal_Oxase/kelch_b-propeller"/>
</dbReference>
<evidence type="ECO:0008006" key="7">
    <source>
        <dbReference type="Google" id="ProtNLM"/>
    </source>
</evidence>
<keyword evidence="6" id="KW-1185">Reference proteome</keyword>
<dbReference type="PROSITE" id="PS51257">
    <property type="entry name" value="PROKAR_LIPOPROTEIN"/>
    <property type="match status" value="1"/>
</dbReference>
<protein>
    <recommendedName>
        <fullName evidence="7">Integrin</fullName>
    </recommendedName>
</protein>
<keyword evidence="2" id="KW-0677">Repeat</keyword>
<proteinExistence type="predicted"/>
<dbReference type="Gene3D" id="2.130.10.130">
    <property type="entry name" value="Integrin alpha, N-terminal"/>
    <property type="match status" value="5"/>
</dbReference>
<reference evidence="6" key="1">
    <citation type="journal article" date="2019" name="Int. J. Syst. Evol. Microbiol.">
        <title>The Global Catalogue of Microorganisms (GCM) 10K type strain sequencing project: providing services to taxonomists for standard genome sequencing and annotation.</title>
        <authorList>
            <consortium name="The Broad Institute Genomics Platform"/>
            <consortium name="The Broad Institute Genome Sequencing Center for Infectious Disease"/>
            <person name="Wu L."/>
            <person name="Ma J."/>
        </authorList>
    </citation>
    <scope>NUCLEOTIDE SEQUENCE [LARGE SCALE GENOMIC DNA]</scope>
    <source>
        <strain evidence="6">IBRC 10765</strain>
    </source>
</reference>
<dbReference type="EMBL" id="JBHRYR010000002">
    <property type="protein sequence ID" value="MFC3852093.1"/>
    <property type="molecule type" value="Genomic_DNA"/>
</dbReference>
<evidence type="ECO:0000313" key="6">
    <source>
        <dbReference type="Proteomes" id="UP001595617"/>
    </source>
</evidence>
<gene>
    <name evidence="5" type="ORF">ACFOOG_04515</name>
</gene>
<dbReference type="Pfam" id="PF14312">
    <property type="entry name" value="FG-GAP_2"/>
    <property type="match status" value="5"/>
</dbReference>
<dbReference type="InterPro" id="IPR028994">
    <property type="entry name" value="Integrin_alpha_N"/>
</dbReference>
<evidence type="ECO:0000256" key="2">
    <source>
        <dbReference type="ARBA" id="ARBA00022737"/>
    </source>
</evidence>
<dbReference type="PANTHER" id="PTHR36220">
    <property type="entry name" value="UNNAMED PRODUCT"/>
    <property type="match status" value="1"/>
</dbReference>
<keyword evidence="3" id="KW-0325">Glycoprotein</keyword>
<comment type="caution">
    <text evidence="5">The sequence shown here is derived from an EMBL/GenBank/DDBJ whole genome shotgun (WGS) entry which is preliminary data.</text>
</comment>
<dbReference type="SUPFAM" id="SSF50965">
    <property type="entry name" value="Galactose oxidase, central domain"/>
    <property type="match status" value="1"/>
</dbReference>
<evidence type="ECO:0000256" key="3">
    <source>
        <dbReference type="ARBA" id="ARBA00023180"/>
    </source>
</evidence>
<dbReference type="InterPro" id="IPR013519">
    <property type="entry name" value="Int_alpha_beta-p"/>
</dbReference>
<feature type="compositionally biased region" description="Polar residues" evidence="4">
    <location>
        <begin position="238"/>
        <end position="252"/>
    </location>
</feature>
<evidence type="ECO:0000256" key="1">
    <source>
        <dbReference type="ARBA" id="ARBA00022729"/>
    </source>
</evidence>
<organism evidence="5 6">
    <name type="scientific">Saccharospirillum mangrovi</name>
    <dbReference type="NCBI Taxonomy" id="2161747"/>
    <lineage>
        <taxon>Bacteria</taxon>
        <taxon>Pseudomonadati</taxon>
        <taxon>Pseudomonadota</taxon>
        <taxon>Gammaproteobacteria</taxon>
        <taxon>Oceanospirillales</taxon>
        <taxon>Saccharospirillaceae</taxon>
        <taxon>Saccharospirillum</taxon>
    </lineage>
</organism>
<sequence>MSLPANRWKIIAFVIIGILGLTACDSDSNGGKNRDDNSGAVAPPAPTLSLTPQSVKTFAFSWADVSGETEYRLLENADGNSGYTAVTSIAANTTSYEHVVFLPARVNTSYILQACNSHGCTDSAAVFVTGTLAAAIGYVKASNTGSGDYFGAVALSDDGNTLAVGAPGESSDATGVGGDQTNNGANDSGAVYVFIRSGAVWTQQAYLKASNTGTNDEFGYSVALTSDGDSLAVGAPRESSNATGVGGDQTNDGESESGAVYIFNRIGTDWSQQAYLKASNPESGDGFGTSLALASDGNTLAVGAPREASNATGVDGDYANNDASESGAVYVFSLNGSDWSQQAYLKSSNSEAGDWFGISVALSGDGNTLVAGAHWEDSNAIGVGGEQTDNESNSSGAVYVFSRNSAIWNQQAYLKASNTGERDRFGWNVALSSDGDTLAVGAIYEDSNAIGVDGDQNNDGAENSGAAYIFTRSGNVWSQQAYLKASNTGVEDRFGFSVALSSDGDTVVVGAPEESSSTTGVGGDGSNNGAYESGAVYVFSRAGTIWLQLAYLKASNTEGGDPDLEESEAFGIRLAISGDGNTLAVGAAGEGSNATGLGGDQTNNSNTNSGAVYLY</sequence>
<feature type="region of interest" description="Disordered" evidence="4">
    <location>
        <begin position="235"/>
        <end position="254"/>
    </location>
</feature>
<dbReference type="PROSITE" id="PS51470">
    <property type="entry name" value="FG_GAP"/>
    <property type="match status" value="1"/>
</dbReference>
<dbReference type="Proteomes" id="UP001595617">
    <property type="component" value="Unassembled WGS sequence"/>
</dbReference>
<evidence type="ECO:0000256" key="4">
    <source>
        <dbReference type="SAM" id="MobiDB-lite"/>
    </source>
</evidence>
<dbReference type="PANTHER" id="PTHR36220:SF1">
    <property type="entry name" value="GAMMA TUBULIN COMPLEX COMPONENT C-TERMINAL DOMAIN-CONTAINING PROTEIN"/>
    <property type="match status" value="1"/>
</dbReference>
<dbReference type="RefSeq" id="WP_380693836.1">
    <property type="nucleotide sequence ID" value="NZ_JBHRYR010000002.1"/>
</dbReference>
<keyword evidence="1" id="KW-0732">Signal</keyword>
<evidence type="ECO:0000313" key="5">
    <source>
        <dbReference type="EMBL" id="MFC3852093.1"/>
    </source>
</evidence>
<dbReference type="SMART" id="SM00191">
    <property type="entry name" value="Int_alpha"/>
    <property type="match status" value="6"/>
</dbReference>
<name>A0ABV7ZU66_9GAMM</name>
<accession>A0ABV7ZU66</accession>
<dbReference type="InterPro" id="IPR013517">
    <property type="entry name" value="FG-GAP"/>
</dbReference>